<gene>
    <name evidence="8" type="ORF">SAMN02910315_00082</name>
</gene>
<dbReference type="GO" id="GO:0005886">
    <property type="term" value="C:plasma membrane"/>
    <property type="evidence" value="ECO:0007669"/>
    <property type="project" value="UniProtKB-SubCell"/>
</dbReference>
<evidence type="ECO:0000256" key="5">
    <source>
        <dbReference type="ARBA" id="ARBA00023136"/>
    </source>
</evidence>
<feature type="transmembrane region" description="Helical" evidence="6">
    <location>
        <begin position="711"/>
        <end position="739"/>
    </location>
</feature>
<evidence type="ECO:0000256" key="2">
    <source>
        <dbReference type="ARBA" id="ARBA00022475"/>
    </source>
</evidence>
<comment type="subcellular location">
    <subcellularLocation>
        <location evidence="1">Cell membrane</location>
        <topology evidence="1">Multi-pass membrane protein</topology>
    </subcellularLocation>
</comment>
<feature type="transmembrane region" description="Helical" evidence="6">
    <location>
        <begin position="343"/>
        <end position="367"/>
    </location>
</feature>
<feature type="transmembrane region" description="Helical" evidence="6">
    <location>
        <begin position="627"/>
        <end position="647"/>
    </location>
</feature>
<reference evidence="8 9" key="1">
    <citation type="submission" date="2016-10" db="EMBL/GenBank/DDBJ databases">
        <authorList>
            <person name="Varghese N."/>
            <person name="Submissions S."/>
        </authorList>
    </citation>
    <scope>NUCLEOTIDE SEQUENCE [LARGE SCALE GENOMIC DNA]</scope>
    <source>
        <strain evidence="8 9">DSM 16643</strain>
    </source>
</reference>
<feature type="domain" description="ABC3 transporter permease C-terminal" evidence="7">
    <location>
        <begin position="631"/>
        <end position="742"/>
    </location>
</feature>
<evidence type="ECO:0000256" key="3">
    <source>
        <dbReference type="ARBA" id="ARBA00022692"/>
    </source>
</evidence>
<evidence type="ECO:0000313" key="8">
    <source>
        <dbReference type="EMBL" id="SDA37260.1"/>
    </source>
</evidence>
<sequence>MLSKKMLRDIRKHKTQFLSIFLMAFLGVFVFAGVGGESVGLEVSVNNFYEDTNLADGWIYSENLDDNFVDKVNNLTPTTASERQLVLDSVGNFSNDPEITLHFVENNTLSKFYLIEGEELNISDEDGVWLDKNFADAKNLTVGDNITFEFNGITMEKEIRGIGYSPEYVYHASDASIIPDFGKIGFAYLSYEAFPMDNVPYNVMQVKFNGNPHDYSDLLSDKLDGDYNSFIEQSEHSSVSQFSEEMNQHKMMSDIFPVVFILIAMLILLTTMTRIIAHQRTQIGILKASGFTDRSIIFHYVSYGFWLVLVGSILGLILGPLTLPQLFYPSMSSTYVLPSWEPAWSMNFIYVTVLMILMSLVVSYFAVRSISKENPADTIRPKAPKVSTTGFIEKFGFWKKVSFNARWNYRDAKRNKFRALMTIVGVIGCTALLVSAFGMYDGMTDLKEWEYNQINHYDSKLVIDEEATLSEIDEVAEEVNGDKLMESAIELESDTSKKSGSLLVLNGTDLVTPTDYDWNKVNISDDEVSISQKMADLLGVGVGDTVKWHIMGSDKWINTTIDKIHADPISQGFIMSSDKLEDLDLNYTPTSIVTQEHVNENYSAIKSTSSMKDMTASWDELTESMWLLIYILIFFASLLAIVVLYNLGLLSFTEIEREIATLKVLGFKTGALRKLLLTQNLWFTAIGFVLGVPVGYYILKIMWESSGDSFYVLPSITIMNLVLTAIITFSLSILVNLMFSRKIKNLDMVESLKGNE</sequence>
<feature type="transmembrane region" description="Helical" evidence="6">
    <location>
        <begin position="681"/>
        <end position="699"/>
    </location>
</feature>
<dbReference type="InterPro" id="IPR038766">
    <property type="entry name" value="Membrane_comp_ABC_pdt"/>
</dbReference>
<evidence type="ECO:0000256" key="1">
    <source>
        <dbReference type="ARBA" id="ARBA00004651"/>
    </source>
</evidence>
<dbReference type="Proteomes" id="UP000323439">
    <property type="component" value="Unassembled WGS sequence"/>
</dbReference>
<dbReference type="InterPro" id="IPR003838">
    <property type="entry name" value="ABC3_permease_C"/>
</dbReference>
<keyword evidence="9" id="KW-1185">Reference proteome</keyword>
<feature type="transmembrane region" description="Helical" evidence="6">
    <location>
        <begin position="297"/>
        <end position="323"/>
    </location>
</feature>
<dbReference type="STRING" id="230361.sm9_1802"/>
<keyword evidence="4 6" id="KW-1133">Transmembrane helix</keyword>
<organism evidence="8 9">
    <name type="scientific">Methanobrevibacter millerae</name>
    <dbReference type="NCBI Taxonomy" id="230361"/>
    <lineage>
        <taxon>Archaea</taxon>
        <taxon>Methanobacteriati</taxon>
        <taxon>Methanobacteriota</taxon>
        <taxon>Methanomada group</taxon>
        <taxon>Methanobacteria</taxon>
        <taxon>Methanobacteriales</taxon>
        <taxon>Methanobacteriaceae</taxon>
        <taxon>Methanobrevibacter</taxon>
    </lineage>
</organism>
<dbReference type="RefSeq" id="WP_149730738.1">
    <property type="nucleotide sequence ID" value="NZ_FMXB01000001.1"/>
</dbReference>
<dbReference type="OrthoDB" id="75871at2157"/>
<keyword evidence="5 6" id="KW-0472">Membrane</keyword>
<evidence type="ECO:0000259" key="7">
    <source>
        <dbReference type="Pfam" id="PF02687"/>
    </source>
</evidence>
<dbReference type="PANTHER" id="PTHR30287">
    <property type="entry name" value="MEMBRANE COMPONENT OF PREDICTED ABC SUPERFAMILY METABOLITE UPTAKE TRANSPORTER"/>
    <property type="match status" value="1"/>
</dbReference>
<feature type="transmembrane region" description="Helical" evidence="6">
    <location>
        <begin position="255"/>
        <end position="277"/>
    </location>
</feature>
<dbReference type="EMBL" id="FMXB01000001">
    <property type="protein sequence ID" value="SDA37260.1"/>
    <property type="molecule type" value="Genomic_DNA"/>
</dbReference>
<keyword evidence="2" id="KW-1003">Cell membrane</keyword>
<evidence type="ECO:0000313" key="9">
    <source>
        <dbReference type="Proteomes" id="UP000323439"/>
    </source>
</evidence>
<protein>
    <submittedName>
        <fullName evidence="8">Putative ABC transport system permease protein</fullName>
    </submittedName>
</protein>
<dbReference type="PANTHER" id="PTHR30287:SF2">
    <property type="entry name" value="BLL1001 PROTEIN"/>
    <property type="match status" value="1"/>
</dbReference>
<dbReference type="Pfam" id="PF02687">
    <property type="entry name" value="FtsX"/>
    <property type="match status" value="2"/>
</dbReference>
<feature type="domain" description="ABC3 transporter permease C-terminal" evidence="7">
    <location>
        <begin position="255"/>
        <end position="375"/>
    </location>
</feature>
<name>A0A1G5UUH6_9EURY</name>
<evidence type="ECO:0000256" key="4">
    <source>
        <dbReference type="ARBA" id="ARBA00022989"/>
    </source>
</evidence>
<proteinExistence type="predicted"/>
<dbReference type="AlphaFoldDB" id="A0A1G5UUH6"/>
<keyword evidence="3 6" id="KW-0812">Transmembrane</keyword>
<evidence type="ECO:0000256" key="6">
    <source>
        <dbReference type="SAM" id="Phobius"/>
    </source>
</evidence>
<accession>A0A1G5UUH6</accession>
<feature type="transmembrane region" description="Helical" evidence="6">
    <location>
        <begin position="419"/>
        <end position="440"/>
    </location>
</feature>